<dbReference type="EMBL" id="JAQQWM010000008">
    <property type="protein sequence ID" value="KAK8054048.1"/>
    <property type="molecule type" value="Genomic_DNA"/>
</dbReference>
<dbReference type="InterPro" id="IPR036291">
    <property type="entry name" value="NAD(P)-bd_dom_sf"/>
</dbReference>
<dbReference type="Proteomes" id="UP001446871">
    <property type="component" value="Unassembled WGS sequence"/>
</dbReference>
<evidence type="ECO:0000313" key="2">
    <source>
        <dbReference type="Proteomes" id="UP001446871"/>
    </source>
</evidence>
<reference evidence="1 2" key="1">
    <citation type="submission" date="2023-01" db="EMBL/GenBank/DDBJ databases">
        <title>Analysis of 21 Apiospora genomes using comparative genomics revels a genus with tremendous synthesis potential of carbohydrate active enzymes and secondary metabolites.</title>
        <authorList>
            <person name="Sorensen T."/>
        </authorList>
    </citation>
    <scope>NUCLEOTIDE SEQUENCE [LARGE SCALE GENOMIC DNA]</scope>
    <source>
        <strain evidence="1 2">CBS 83171</strain>
    </source>
</reference>
<organism evidence="1 2">
    <name type="scientific">Apiospora saccharicola</name>
    <dbReference type="NCBI Taxonomy" id="335842"/>
    <lineage>
        <taxon>Eukaryota</taxon>
        <taxon>Fungi</taxon>
        <taxon>Dikarya</taxon>
        <taxon>Ascomycota</taxon>
        <taxon>Pezizomycotina</taxon>
        <taxon>Sordariomycetes</taxon>
        <taxon>Xylariomycetidae</taxon>
        <taxon>Amphisphaeriales</taxon>
        <taxon>Apiosporaceae</taxon>
        <taxon>Apiospora</taxon>
    </lineage>
</organism>
<protein>
    <submittedName>
        <fullName evidence="1">Uncharacterized protein</fullName>
    </submittedName>
</protein>
<gene>
    <name evidence="1" type="ORF">PG996_013349</name>
</gene>
<accession>A0ABR1U7W2</accession>
<dbReference type="SUPFAM" id="SSF51735">
    <property type="entry name" value="NAD(P)-binding Rossmann-fold domains"/>
    <property type="match status" value="1"/>
</dbReference>
<sequence length="124" mass="13716">MWLKQAHKVFPRMCEPCGNFNIAGSEVSLPSNLKLSGKVALVTGGRINLGFHTALRLLRCGATVIVSTRYPEDAVIRYENESDFLDWKDHLKVIGADFRSAGDAFQLVEQVRNLVGQMGECCTS</sequence>
<keyword evidence="2" id="KW-1185">Reference proteome</keyword>
<evidence type="ECO:0000313" key="1">
    <source>
        <dbReference type="EMBL" id="KAK8054048.1"/>
    </source>
</evidence>
<proteinExistence type="predicted"/>
<comment type="caution">
    <text evidence="1">The sequence shown here is derived from an EMBL/GenBank/DDBJ whole genome shotgun (WGS) entry which is preliminary data.</text>
</comment>
<name>A0ABR1U7W2_9PEZI</name>
<dbReference type="Gene3D" id="3.40.50.720">
    <property type="entry name" value="NAD(P)-binding Rossmann-like Domain"/>
    <property type="match status" value="1"/>
</dbReference>